<evidence type="ECO:0000313" key="4">
    <source>
        <dbReference type="Proteomes" id="UP000246018"/>
    </source>
</evidence>
<dbReference type="InterPro" id="IPR029069">
    <property type="entry name" value="HotDog_dom_sf"/>
</dbReference>
<reference evidence="3 4" key="1">
    <citation type="submission" date="2018-04" db="EMBL/GenBank/DDBJ databases">
        <title>Genome of Nocardioides gansuensis WSJ-1.</title>
        <authorList>
            <person name="Wu S."/>
            <person name="Wang G."/>
        </authorList>
    </citation>
    <scope>NUCLEOTIDE SEQUENCE [LARGE SCALE GENOMIC DNA]</scope>
    <source>
        <strain evidence="3 4">WSJ-1</strain>
    </source>
</reference>
<dbReference type="Proteomes" id="UP000246018">
    <property type="component" value="Unassembled WGS sequence"/>
</dbReference>
<gene>
    <name evidence="3" type="ORF">DDE18_21395</name>
</gene>
<sequence>MSATWPDLASISVGDQVPELQRTFRLVDMVAYAGATWDFHRLHYDTEYVAQKQLPGPIVDGQVYGALLVQMLQDWLGPQSFVHTLSFTFRNLVFAGETLRCSGEVVGVGEDRIEVRMSVVVLEEDGSEGRVAAAPCSATVLVGRPDGPGAEAPA</sequence>
<comment type="similarity">
    <text evidence="1">Belongs to the enoyl-CoA hydratase/isomerase family.</text>
</comment>
<dbReference type="Pfam" id="PF01575">
    <property type="entry name" value="MaoC_dehydratas"/>
    <property type="match status" value="1"/>
</dbReference>
<comment type="caution">
    <text evidence="3">The sequence shown here is derived from an EMBL/GenBank/DDBJ whole genome shotgun (WGS) entry which is preliminary data.</text>
</comment>
<evidence type="ECO:0000259" key="2">
    <source>
        <dbReference type="Pfam" id="PF01575"/>
    </source>
</evidence>
<dbReference type="SUPFAM" id="SSF54637">
    <property type="entry name" value="Thioesterase/thiol ester dehydrase-isomerase"/>
    <property type="match status" value="1"/>
</dbReference>
<accession>A0A2T8F505</accession>
<organism evidence="3 4">
    <name type="scientific">Nocardioides gansuensis</name>
    <dbReference type="NCBI Taxonomy" id="2138300"/>
    <lineage>
        <taxon>Bacteria</taxon>
        <taxon>Bacillati</taxon>
        <taxon>Actinomycetota</taxon>
        <taxon>Actinomycetes</taxon>
        <taxon>Propionibacteriales</taxon>
        <taxon>Nocardioidaceae</taxon>
        <taxon>Nocardioides</taxon>
    </lineage>
</organism>
<dbReference type="AlphaFoldDB" id="A0A2T8F505"/>
<dbReference type="Gene3D" id="3.10.129.10">
    <property type="entry name" value="Hotdog Thioesterase"/>
    <property type="match status" value="1"/>
</dbReference>
<evidence type="ECO:0000256" key="1">
    <source>
        <dbReference type="ARBA" id="ARBA00005254"/>
    </source>
</evidence>
<feature type="domain" description="MaoC-like" evidence="2">
    <location>
        <begin position="19"/>
        <end position="117"/>
    </location>
</feature>
<dbReference type="RefSeq" id="WP_116574433.1">
    <property type="nucleotide sequence ID" value="NZ_QDGZ01000013.1"/>
</dbReference>
<keyword evidence="4" id="KW-1185">Reference proteome</keyword>
<evidence type="ECO:0000313" key="3">
    <source>
        <dbReference type="EMBL" id="PVG80808.1"/>
    </source>
</evidence>
<proteinExistence type="inferred from homology"/>
<dbReference type="OrthoDB" id="7183822at2"/>
<dbReference type="InterPro" id="IPR002539">
    <property type="entry name" value="MaoC-like_dom"/>
</dbReference>
<name>A0A2T8F505_9ACTN</name>
<dbReference type="EMBL" id="QDGZ01000013">
    <property type="protein sequence ID" value="PVG80808.1"/>
    <property type="molecule type" value="Genomic_DNA"/>
</dbReference>
<protein>
    <recommendedName>
        <fullName evidence="2">MaoC-like domain-containing protein</fullName>
    </recommendedName>
</protein>